<dbReference type="InterPro" id="IPR021145">
    <property type="entry name" value="Portal_protein_SPP1_Gp6-like"/>
</dbReference>
<protein>
    <submittedName>
        <fullName evidence="1">Phage portal protein, SPP1 family</fullName>
    </submittedName>
</protein>
<sequence length="494" mass="57138">MTEKVSRPNTESKIREFVDLLGNRVFYCDKNAKIDERLVDKYINKHRKLIGFYEELEKLYNGQHDIYYQKNKGIGKPDHRIAVNFARYVVDSSAAFFNGKPTKITHPDGEVKEFVQNFRKRNEEEDNDAELSKLTAIYGHAYKLLYQNEEAETCVTYLKPTQGFIVYADDLLKAPMFAILYNKMTKDELTATVYPQNSTETFIFTQDKTSKRLETKRGPTVFQKALSYLLGGKEAIANPYGEVPMIEFMENDERQGRIESVWSLINNYNEALSEKANDVSYFADAYLKMIGVDLADENVASYLRDNRVINSAEPLNEGESVDINFLDKPSSDTTQENLLDRLERLIYQMSMTYNANDESFSNNASGISLEFKMQNPRNLAQAKARKFKKAYAQMYKMIFSLPTNVPANKAKEWFNLEYTFDFNIPRNIKDEAETAQKLEGIVSRETQLGVLSIVPDVTQEMERIKDEETEERLNPQVDFGKFIRNTEEVTEEHE</sequence>
<dbReference type="HOGENOM" id="CLU_034083_2_0_9"/>
<evidence type="ECO:0000313" key="1">
    <source>
        <dbReference type="EMBL" id="EFM81995.1"/>
    </source>
</evidence>
<dbReference type="Proteomes" id="UP000004846">
    <property type="component" value="Unassembled WGS sequence"/>
</dbReference>
<dbReference type="InterPro" id="IPR006428">
    <property type="entry name" value="Portal_SPP1-type"/>
</dbReference>
<dbReference type="EMBL" id="AEBR01000085">
    <property type="protein sequence ID" value="EFM81995.1"/>
    <property type="molecule type" value="Genomic_DNA"/>
</dbReference>
<reference evidence="1 2" key="1">
    <citation type="submission" date="2010-07" db="EMBL/GenBank/DDBJ databases">
        <authorList>
            <person name="Sid Ahmed O."/>
        </authorList>
    </citation>
    <scope>NUCLEOTIDE SEQUENCE [LARGE SCALE GENOMIC DNA]</scope>
    <source>
        <strain evidence="1 2">TX4248</strain>
    </source>
</reference>
<dbReference type="NCBIfam" id="TIGR01538">
    <property type="entry name" value="portal_SPP1"/>
    <property type="match status" value="1"/>
</dbReference>
<proteinExistence type="predicted"/>
<dbReference type="RefSeq" id="WP_002402494.1">
    <property type="nucleotide sequence ID" value="NZ_GL454475.1"/>
</dbReference>
<comment type="caution">
    <text evidence="1">The sequence shown here is derived from an EMBL/GenBank/DDBJ whole genome shotgun (WGS) entry which is preliminary data.</text>
</comment>
<gene>
    <name evidence="1" type="ORF">HMPREF9498_02427</name>
</gene>
<dbReference type="Pfam" id="PF05133">
    <property type="entry name" value="SPP1_portal"/>
    <property type="match status" value="1"/>
</dbReference>
<accession>A0A125W3N5</accession>
<evidence type="ECO:0000313" key="2">
    <source>
        <dbReference type="Proteomes" id="UP000004846"/>
    </source>
</evidence>
<organism evidence="1 2">
    <name type="scientific">Enterococcus faecalis TX4248</name>
    <dbReference type="NCBI Taxonomy" id="749495"/>
    <lineage>
        <taxon>Bacteria</taxon>
        <taxon>Bacillati</taxon>
        <taxon>Bacillota</taxon>
        <taxon>Bacilli</taxon>
        <taxon>Lactobacillales</taxon>
        <taxon>Enterococcaceae</taxon>
        <taxon>Enterococcus</taxon>
    </lineage>
</organism>
<dbReference type="AlphaFoldDB" id="A0A125W3N5"/>
<name>A0A125W3N5_ENTFL</name>